<dbReference type="GO" id="GO:0052916">
    <property type="term" value="F:23S rRNA (guanine(1835)-N(2))-methyltransferase activity"/>
    <property type="evidence" value="ECO:0007669"/>
    <property type="project" value="UniProtKB-EC"/>
</dbReference>
<evidence type="ECO:0000256" key="1">
    <source>
        <dbReference type="ARBA" id="ARBA00022490"/>
    </source>
</evidence>
<dbReference type="AlphaFoldDB" id="A0A9P1PTJ2"/>
<comment type="function">
    <text evidence="6">Specifically methylates the guanine in position 1835 (m2G1835) of 23S rRNA.</text>
</comment>
<keyword evidence="4 6" id="KW-0808">Transferase</keyword>
<dbReference type="PIRSF" id="PIRSF037565">
    <property type="entry name" value="RRNA_m2G_Mtase_RsmD_prd"/>
    <property type="match status" value="1"/>
</dbReference>
<keyword evidence="5 6" id="KW-0949">S-adenosyl-L-methionine</keyword>
<keyword evidence="2 6" id="KW-0698">rRNA processing</keyword>
<dbReference type="InterPro" id="IPR017237">
    <property type="entry name" value="RLMG"/>
</dbReference>
<proteinExistence type="inferred from homology"/>
<name>A0A9P1PTJ2_YEREN</name>
<sequence length="396" mass="44106">MSQVLLGTQSFELERFPPQENSNTLQAWEAADEYLLQNIDLNQIDGRPVLVFNDQFGTLTCALHAYRPFSVSDSYMSQLATAHNLRLNHLDEDAVSLLSSMDALPEAPKLVVIKIPKALALLEHQLRALRRVVAPDTVIIAGAKSRDVHNSTLQLFEKILGPTKTTLAWKKARLIHCEVADIPLAEDAPETIDWPLANTEYVIHNHANVFSRNNLDIGARFFMEILPYDVEGKIADLGCGNGVVGLIALEQNPLAEMLFVDESYMAVASSELNVTYNRPQDLPRCEFMVSHGLAGVERESLQLVLCNPPFHQQHAVSDHVAWQMFCDAKRCLKVGGELMIVGNRHLDYFHKLKRLFGNCETLDSNQKFMVLKAVKTASSRSEGGGSGSLDMSYSDF</sequence>
<evidence type="ECO:0000256" key="2">
    <source>
        <dbReference type="ARBA" id="ARBA00022552"/>
    </source>
</evidence>
<dbReference type="PROSITE" id="PS00092">
    <property type="entry name" value="N6_MTASE"/>
    <property type="match status" value="1"/>
</dbReference>
<dbReference type="HAMAP" id="MF_01859">
    <property type="entry name" value="23SrRNA_methyltr_G"/>
    <property type="match status" value="1"/>
</dbReference>
<gene>
    <name evidence="6 9" type="primary">rlmG</name>
    <name evidence="9" type="ORF">ERS137939_01034</name>
    <name evidence="10" type="ORF">RSF11_001941</name>
</gene>
<comment type="similarity">
    <text evidence="6">Belongs to the methyltransferase superfamily. RlmG family.</text>
</comment>
<evidence type="ECO:0000256" key="5">
    <source>
        <dbReference type="ARBA" id="ARBA00022691"/>
    </source>
</evidence>
<dbReference type="InterPro" id="IPR029063">
    <property type="entry name" value="SAM-dependent_MTases_sf"/>
</dbReference>
<organism evidence="9 11">
    <name type="scientific">Yersinia enterocolitica</name>
    <dbReference type="NCBI Taxonomy" id="630"/>
    <lineage>
        <taxon>Bacteria</taxon>
        <taxon>Pseudomonadati</taxon>
        <taxon>Pseudomonadota</taxon>
        <taxon>Gammaproteobacteria</taxon>
        <taxon>Enterobacterales</taxon>
        <taxon>Yersiniaceae</taxon>
        <taxon>Yersinia</taxon>
    </lineage>
</organism>
<reference evidence="9 11" key="1">
    <citation type="submission" date="2015-03" db="EMBL/GenBank/DDBJ databases">
        <authorList>
            <consortium name="Pathogen Informatics"/>
            <person name="Murphy D."/>
        </authorList>
    </citation>
    <scope>NUCLEOTIDE SEQUENCE [LARGE SCALE GENOMIC DNA]</scope>
    <source>
        <strain evidence="9 11">IP27818</strain>
    </source>
</reference>
<dbReference type="EC" id="2.1.1.174" evidence="6"/>
<feature type="domain" description="Methyltransferase small" evidence="7">
    <location>
        <begin position="201"/>
        <end position="372"/>
    </location>
</feature>
<evidence type="ECO:0000256" key="4">
    <source>
        <dbReference type="ARBA" id="ARBA00022679"/>
    </source>
</evidence>
<accession>A0A9P1PTJ2</accession>
<comment type="caution">
    <text evidence="9">The sequence shown here is derived from an EMBL/GenBank/DDBJ whole genome shotgun (WGS) entry which is preliminary data.</text>
</comment>
<dbReference type="Proteomes" id="UP000041356">
    <property type="component" value="Unassembled WGS sequence"/>
</dbReference>
<dbReference type="SUPFAM" id="SSF53335">
    <property type="entry name" value="S-adenosyl-L-methionine-dependent methyltransferases"/>
    <property type="match status" value="1"/>
</dbReference>
<evidence type="ECO:0000256" key="3">
    <source>
        <dbReference type="ARBA" id="ARBA00022603"/>
    </source>
</evidence>
<dbReference type="GO" id="GO:0005737">
    <property type="term" value="C:cytoplasm"/>
    <property type="evidence" value="ECO:0007669"/>
    <property type="project" value="UniProtKB-SubCell"/>
</dbReference>
<evidence type="ECO:0000313" key="10">
    <source>
        <dbReference type="EMBL" id="ELI8102242.1"/>
    </source>
</evidence>
<dbReference type="InterPro" id="IPR002052">
    <property type="entry name" value="DNA_methylase_N6_adenine_CS"/>
</dbReference>
<dbReference type="GO" id="GO:0003676">
    <property type="term" value="F:nucleic acid binding"/>
    <property type="evidence" value="ECO:0007669"/>
    <property type="project" value="InterPro"/>
</dbReference>
<dbReference type="Proteomes" id="UP001182355">
    <property type="component" value="Unassembled WGS sequence"/>
</dbReference>
<dbReference type="InterPro" id="IPR007848">
    <property type="entry name" value="Small_mtfrase_dom"/>
</dbReference>
<evidence type="ECO:0000313" key="9">
    <source>
        <dbReference type="EMBL" id="CNF24470.1"/>
    </source>
</evidence>
<dbReference type="RefSeq" id="WP_046694499.1">
    <property type="nucleotide sequence ID" value="NZ_CAKODN010000002.1"/>
</dbReference>
<dbReference type="PANTHER" id="PTHR47816">
    <property type="entry name" value="RIBOSOMAL RNA SMALL SUBUNIT METHYLTRANSFERASE C"/>
    <property type="match status" value="1"/>
</dbReference>
<keyword evidence="3 6" id="KW-0489">Methyltransferase</keyword>
<dbReference type="EMBL" id="CPZF01000002">
    <property type="protein sequence ID" value="CNF24470.1"/>
    <property type="molecule type" value="Genomic_DNA"/>
</dbReference>
<dbReference type="InterPro" id="IPR058679">
    <property type="entry name" value="RlmG_N"/>
</dbReference>
<evidence type="ECO:0000259" key="8">
    <source>
        <dbReference type="Pfam" id="PF26049"/>
    </source>
</evidence>
<dbReference type="KEGG" id="yef:FORC2_0518"/>
<protein>
    <recommendedName>
        <fullName evidence="6">Ribosomal RNA large subunit methyltransferase G</fullName>
        <ecNumber evidence="6">2.1.1.174</ecNumber>
    </recommendedName>
    <alternativeName>
        <fullName evidence="6">23S rRNA m2G1835 methyltransferase</fullName>
    </alternativeName>
    <alternativeName>
        <fullName evidence="6">rRNA (guanine-N(2)-)-methyltransferase RlmG</fullName>
    </alternativeName>
</protein>
<dbReference type="NCBIfam" id="NF011577">
    <property type="entry name" value="PRK15001.1"/>
    <property type="match status" value="1"/>
</dbReference>
<dbReference type="PANTHER" id="PTHR47816:SF5">
    <property type="entry name" value="RIBOSOMAL RNA LARGE SUBUNIT METHYLTRANSFERASE G"/>
    <property type="match status" value="1"/>
</dbReference>
<keyword evidence="1 6" id="KW-0963">Cytoplasm</keyword>
<evidence type="ECO:0000259" key="7">
    <source>
        <dbReference type="Pfam" id="PF05175"/>
    </source>
</evidence>
<dbReference type="Gene3D" id="3.40.50.150">
    <property type="entry name" value="Vaccinia Virus protein VP39"/>
    <property type="match status" value="2"/>
</dbReference>
<comment type="subcellular location">
    <subcellularLocation>
        <location evidence="6">Cytoplasm</location>
    </subcellularLocation>
</comment>
<dbReference type="CDD" id="cd02440">
    <property type="entry name" value="AdoMet_MTases"/>
    <property type="match status" value="1"/>
</dbReference>
<evidence type="ECO:0000313" key="11">
    <source>
        <dbReference type="Proteomes" id="UP000041356"/>
    </source>
</evidence>
<evidence type="ECO:0000256" key="6">
    <source>
        <dbReference type="HAMAP-Rule" id="MF_01859"/>
    </source>
</evidence>
<feature type="domain" description="RlmG N-terminal" evidence="8">
    <location>
        <begin position="1"/>
        <end position="179"/>
    </location>
</feature>
<dbReference type="InterPro" id="IPR046977">
    <property type="entry name" value="RsmC/RlmG"/>
</dbReference>
<comment type="catalytic activity">
    <reaction evidence="6">
        <text>guanosine(1835) in 23S rRNA + S-adenosyl-L-methionine = N(2)-methylguanosine(1835) in 23S rRNA + S-adenosyl-L-homocysteine + H(+)</text>
        <dbReference type="Rhea" id="RHEA:42744"/>
        <dbReference type="Rhea" id="RHEA-COMP:10217"/>
        <dbReference type="Rhea" id="RHEA-COMP:10218"/>
        <dbReference type="ChEBI" id="CHEBI:15378"/>
        <dbReference type="ChEBI" id="CHEBI:57856"/>
        <dbReference type="ChEBI" id="CHEBI:59789"/>
        <dbReference type="ChEBI" id="CHEBI:74269"/>
        <dbReference type="ChEBI" id="CHEBI:74481"/>
        <dbReference type="EC" id="2.1.1.174"/>
    </reaction>
</comment>
<dbReference type="Pfam" id="PF05175">
    <property type="entry name" value="MTS"/>
    <property type="match status" value="1"/>
</dbReference>
<reference evidence="10" key="2">
    <citation type="submission" date="2023-02" db="EMBL/GenBank/DDBJ databases">
        <authorList>
            <person name="Ashton P.M."/>
            <person name="Dallman T."/>
            <person name="Nair S."/>
            <person name="De Pinna E."/>
            <person name="Peters T."/>
            <person name="Grant K."/>
        </authorList>
    </citation>
    <scope>NUCLEOTIDE SEQUENCE</scope>
    <source>
        <strain evidence="10">01103883</strain>
    </source>
</reference>
<dbReference type="Pfam" id="PF26049">
    <property type="entry name" value="RLMG_N"/>
    <property type="match status" value="1"/>
</dbReference>
<dbReference type="EMBL" id="ABNAVX010000008">
    <property type="protein sequence ID" value="ELI8102242.1"/>
    <property type="molecule type" value="Genomic_DNA"/>
</dbReference>